<proteinExistence type="predicted"/>
<dbReference type="EMBL" id="BJMH01000028">
    <property type="protein sequence ID" value="GEB34809.1"/>
    <property type="molecule type" value="Genomic_DNA"/>
</dbReference>
<dbReference type="AlphaFoldDB" id="A0A4Y3PUI7"/>
<keyword evidence="2" id="KW-1185">Reference proteome</keyword>
<dbReference type="Proteomes" id="UP000316882">
    <property type="component" value="Unassembled WGS sequence"/>
</dbReference>
<sequence>MSEHKRSQINRINLANSIDIQNKKCKIFHKKLSTYTSGQKGKFFAISILFISLQF</sequence>
<evidence type="ECO:0000313" key="2">
    <source>
        <dbReference type="Proteomes" id="UP000316882"/>
    </source>
</evidence>
<organism evidence="1 2">
    <name type="scientific">Brevibacillus parabrevis</name>
    <dbReference type="NCBI Taxonomy" id="54914"/>
    <lineage>
        <taxon>Bacteria</taxon>
        <taxon>Bacillati</taxon>
        <taxon>Bacillota</taxon>
        <taxon>Bacilli</taxon>
        <taxon>Bacillales</taxon>
        <taxon>Paenibacillaceae</taxon>
        <taxon>Brevibacillus</taxon>
    </lineage>
</organism>
<reference evidence="1 2" key="1">
    <citation type="submission" date="2019-06" db="EMBL/GenBank/DDBJ databases">
        <title>Whole genome shotgun sequence of Brevibacillus parabrevis NBRC 12334.</title>
        <authorList>
            <person name="Hosoyama A."/>
            <person name="Uohara A."/>
            <person name="Ohji S."/>
            <person name="Ichikawa N."/>
        </authorList>
    </citation>
    <scope>NUCLEOTIDE SEQUENCE [LARGE SCALE GENOMIC DNA]</scope>
    <source>
        <strain evidence="1 2">NBRC 12334</strain>
    </source>
</reference>
<evidence type="ECO:0000313" key="1">
    <source>
        <dbReference type="EMBL" id="GEB34809.1"/>
    </source>
</evidence>
<accession>A0A4Y3PUI7</accession>
<comment type="caution">
    <text evidence="1">The sequence shown here is derived from an EMBL/GenBank/DDBJ whole genome shotgun (WGS) entry which is preliminary data.</text>
</comment>
<gene>
    <name evidence="1" type="ORF">BPA01_43890</name>
</gene>
<protein>
    <submittedName>
        <fullName evidence="1">Uncharacterized protein</fullName>
    </submittedName>
</protein>
<name>A0A4Y3PUI7_BREPA</name>